<proteinExistence type="predicted"/>
<sequence>MPGYNQVEYLADYLYSLRSQTLSLTPDQMDHIVRLWDQLTDYDKQLTVPSPRQSSRLKNVSTSTYKARNKQSVVPETDTVNRFVTQQFAQICSALYNK</sequence>
<feature type="region of interest" description="Disordered" evidence="1">
    <location>
        <begin position="48"/>
        <end position="71"/>
    </location>
</feature>
<keyword evidence="3" id="KW-1185">Reference proteome</keyword>
<evidence type="ECO:0000313" key="2">
    <source>
        <dbReference type="EMBL" id="KAH3828561.1"/>
    </source>
</evidence>
<protein>
    <submittedName>
        <fullName evidence="2">Uncharacterized protein</fullName>
    </submittedName>
</protein>
<reference evidence="2" key="2">
    <citation type="submission" date="2020-11" db="EMBL/GenBank/DDBJ databases">
        <authorList>
            <person name="McCartney M.A."/>
            <person name="Auch B."/>
            <person name="Kono T."/>
            <person name="Mallez S."/>
            <person name="Becker A."/>
            <person name="Gohl D.M."/>
            <person name="Silverstein K.A.T."/>
            <person name="Koren S."/>
            <person name="Bechman K.B."/>
            <person name="Herman A."/>
            <person name="Abrahante J.E."/>
            <person name="Garbe J."/>
        </authorList>
    </citation>
    <scope>NUCLEOTIDE SEQUENCE</scope>
    <source>
        <strain evidence="2">Duluth1</strain>
        <tissue evidence="2">Whole animal</tissue>
    </source>
</reference>
<name>A0A9D4JYH2_DREPO</name>
<gene>
    <name evidence="2" type="ORF">DPMN_130542</name>
</gene>
<evidence type="ECO:0000313" key="3">
    <source>
        <dbReference type="Proteomes" id="UP000828390"/>
    </source>
</evidence>
<reference evidence="2" key="1">
    <citation type="journal article" date="2019" name="bioRxiv">
        <title>The Genome of the Zebra Mussel, Dreissena polymorpha: A Resource for Invasive Species Research.</title>
        <authorList>
            <person name="McCartney M.A."/>
            <person name="Auch B."/>
            <person name="Kono T."/>
            <person name="Mallez S."/>
            <person name="Zhang Y."/>
            <person name="Obille A."/>
            <person name="Becker A."/>
            <person name="Abrahante J.E."/>
            <person name="Garbe J."/>
            <person name="Badalamenti J.P."/>
            <person name="Herman A."/>
            <person name="Mangelson H."/>
            <person name="Liachko I."/>
            <person name="Sullivan S."/>
            <person name="Sone E.D."/>
            <person name="Koren S."/>
            <person name="Silverstein K.A.T."/>
            <person name="Beckman K.B."/>
            <person name="Gohl D.M."/>
        </authorList>
    </citation>
    <scope>NUCLEOTIDE SEQUENCE</scope>
    <source>
        <strain evidence="2">Duluth1</strain>
        <tissue evidence="2">Whole animal</tissue>
    </source>
</reference>
<dbReference type="AlphaFoldDB" id="A0A9D4JYH2"/>
<dbReference type="EMBL" id="JAIWYP010000005">
    <property type="protein sequence ID" value="KAH3828561.1"/>
    <property type="molecule type" value="Genomic_DNA"/>
</dbReference>
<organism evidence="2 3">
    <name type="scientific">Dreissena polymorpha</name>
    <name type="common">Zebra mussel</name>
    <name type="synonym">Mytilus polymorpha</name>
    <dbReference type="NCBI Taxonomy" id="45954"/>
    <lineage>
        <taxon>Eukaryota</taxon>
        <taxon>Metazoa</taxon>
        <taxon>Spiralia</taxon>
        <taxon>Lophotrochozoa</taxon>
        <taxon>Mollusca</taxon>
        <taxon>Bivalvia</taxon>
        <taxon>Autobranchia</taxon>
        <taxon>Heteroconchia</taxon>
        <taxon>Euheterodonta</taxon>
        <taxon>Imparidentia</taxon>
        <taxon>Neoheterodontei</taxon>
        <taxon>Myida</taxon>
        <taxon>Dreissenoidea</taxon>
        <taxon>Dreissenidae</taxon>
        <taxon>Dreissena</taxon>
    </lineage>
</organism>
<evidence type="ECO:0000256" key="1">
    <source>
        <dbReference type="SAM" id="MobiDB-lite"/>
    </source>
</evidence>
<dbReference type="Proteomes" id="UP000828390">
    <property type="component" value="Unassembled WGS sequence"/>
</dbReference>
<accession>A0A9D4JYH2</accession>
<comment type="caution">
    <text evidence="2">The sequence shown here is derived from an EMBL/GenBank/DDBJ whole genome shotgun (WGS) entry which is preliminary data.</text>
</comment>